<dbReference type="EMBL" id="JBHRYJ010000001">
    <property type="protein sequence ID" value="MFC3674682.1"/>
    <property type="molecule type" value="Genomic_DNA"/>
</dbReference>
<protein>
    <submittedName>
        <fullName evidence="1">Uncharacterized protein</fullName>
    </submittedName>
</protein>
<keyword evidence="2" id="KW-1185">Reference proteome</keyword>
<accession>A0ABV7VD12</accession>
<reference evidence="2" key="1">
    <citation type="journal article" date="2019" name="Int. J. Syst. Evol. Microbiol.">
        <title>The Global Catalogue of Microorganisms (GCM) 10K type strain sequencing project: providing services to taxonomists for standard genome sequencing and annotation.</title>
        <authorList>
            <consortium name="The Broad Institute Genomics Platform"/>
            <consortium name="The Broad Institute Genome Sequencing Center for Infectious Disease"/>
            <person name="Wu L."/>
            <person name="Ma J."/>
        </authorList>
    </citation>
    <scope>NUCLEOTIDE SEQUENCE [LARGE SCALE GENOMIC DNA]</scope>
    <source>
        <strain evidence="2">KCTC 42182</strain>
    </source>
</reference>
<name>A0ABV7VD12_9PROT</name>
<gene>
    <name evidence="1" type="ORF">ACFOOQ_03945</name>
</gene>
<evidence type="ECO:0000313" key="2">
    <source>
        <dbReference type="Proteomes" id="UP001595711"/>
    </source>
</evidence>
<sequence length="100" mass="10609">MTATAHDILSETAARLGAMELVLEEVLAALLQVTPMPERLAAQATARARRTAIGMRRAGTGDAAVALALEDQVARITRNLLVRVQSPDGPRPAGLGRDRK</sequence>
<evidence type="ECO:0000313" key="1">
    <source>
        <dbReference type="EMBL" id="MFC3674682.1"/>
    </source>
</evidence>
<organism evidence="1 2">
    <name type="scientific">Ferrovibrio xuzhouensis</name>
    <dbReference type="NCBI Taxonomy" id="1576914"/>
    <lineage>
        <taxon>Bacteria</taxon>
        <taxon>Pseudomonadati</taxon>
        <taxon>Pseudomonadota</taxon>
        <taxon>Alphaproteobacteria</taxon>
        <taxon>Rhodospirillales</taxon>
        <taxon>Rhodospirillaceae</taxon>
        <taxon>Ferrovibrio</taxon>
    </lineage>
</organism>
<dbReference type="Proteomes" id="UP001595711">
    <property type="component" value="Unassembled WGS sequence"/>
</dbReference>
<comment type="caution">
    <text evidence="1">The sequence shown here is derived from an EMBL/GenBank/DDBJ whole genome shotgun (WGS) entry which is preliminary data.</text>
</comment>
<proteinExistence type="predicted"/>